<evidence type="ECO:0000313" key="8">
    <source>
        <dbReference type="Proteomes" id="UP000219869"/>
    </source>
</evidence>
<protein>
    <submittedName>
        <fullName evidence="1">WXG100 family type VII secretion target</fullName>
    </submittedName>
</protein>
<dbReference type="Pfam" id="PF06013">
    <property type="entry name" value="WXG100"/>
    <property type="match status" value="1"/>
</dbReference>
<dbReference type="AlphaFoldDB" id="A0A1J9W3K0"/>
<reference evidence="2 7" key="1">
    <citation type="submission" date="2016-10" db="EMBL/GenBank/DDBJ databases">
        <title>Draft Genome Sequence of one Bacillus cereus strain isolated from pooled breast milk.</title>
        <authorList>
            <person name="Woudstra C."/>
            <person name="Chamoin A."/>
            <person name="Gentil S."/>
            <person name="Rambeloson T."/>
            <person name="Delannoye S."/>
            <person name="Heinnekine J.A."/>
            <person name="Herbin S."/>
            <person name="Fach P."/>
        </authorList>
    </citation>
    <scope>NUCLEOTIDE SEQUENCE [LARGE SCALE GENOMIC DNA]</scope>
    <source>
        <strain evidence="2 7">16SBCL1279</strain>
    </source>
</reference>
<dbReference type="Proteomes" id="UP000184161">
    <property type="component" value="Unassembled WGS sequence"/>
</dbReference>
<evidence type="ECO:0000313" key="9">
    <source>
        <dbReference type="Proteomes" id="UP000223834"/>
    </source>
</evidence>
<dbReference type="OMA" id="YVISSHW"/>
<evidence type="ECO:0000313" key="10">
    <source>
        <dbReference type="Proteomes" id="UP000224386"/>
    </source>
</evidence>
<dbReference type="Proteomes" id="UP000475765">
    <property type="component" value="Unassembled WGS sequence"/>
</dbReference>
<dbReference type="EMBL" id="NTXW01000003">
    <property type="protein sequence ID" value="PEQ92425.1"/>
    <property type="molecule type" value="Genomic_DNA"/>
</dbReference>
<evidence type="ECO:0000313" key="2">
    <source>
        <dbReference type="EMBL" id="OJS97652.1"/>
    </source>
</evidence>
<evidence type="ECO:0000313" key="4">
    <source>
        <dbReference type="EMBL" id="PFK17246.1"/>
    </source>
</evidence>
<gene>
    <name evidence="2" type="ORF">BKK64_00935</name>
    <name evidence="3" type="ORF">CN475_02070</name>
    <name evidence="6" type="ORF">CN980_23765</name>
    <name evidence="4" type="ORF">COI98_14750</name>
    <name evidence="5" type="ORF">COK05_05445</name>
    <name evidence="1" type="ORF">F8172_14055</name>
</gene>
<evidence type="ECO:0000313" key="5">
    <source>
        <dbReference type="EMBL" id="PFQ50444.1"/>
    </source>
</evidence>
<dbReference type="EMBL" id="WBPP01000016">
    <property type="protein sequence ID" value="KAB2395511.1"/>
    <property type="molecule type" value="Genomic_DNA"/>
</dbReference>
<name>A0A1J9W3K0_BACCE</name>
<reference evidence="9 10" key="3">
    <citation type="submission" date="2017-09" db="EMBL/GenBank/DDBJ databases">
        <title>Large-scale bioinformatics analysis of Bacillus genomes uncovers conserved roles of natural products in bacterial physiology.</title>
        <authorList>
            <consortium name="Agbiome Team Llc"/>
            <person name="Bleich R.M."/>
            <person name="Grubbs K.J."/>
            <person name="Santa Maria K.C."/>
            <person name="Allen S.E."/>
            <person name="Farag S."/>
            <person name="Shank E.A."/>
            <person name="Bowers A."/>
        </authorList>
    </citation>
    <scope>NUCLEOTIDE SEQUENCE [LARGE SCALE GENOMIC DNA]</scope>
    <source>
        <strain evidence="6 9">AFS049141</strain>
        <strain evidence="5 10">AFS070861</strain>
        <strain evidence="4 11">AFS083741</strain>
    </source>
</reference>
<dbReference type="Proteomes" id="UP000219869">
    <property type="component" value="Unassembled WGS sequence"/>
</dbReference>
<dbReference type="EMBL" id="NVAP01000010">
    <property type="protein sequence ID" value="PFQ50444.1"/>
    <property type="molecule type" value="Genomic_DNA"/>
</dbReference>
<dbReference type="Proteomes" id="UP000224386">
    <property type="component" value="Unassembled WGS sequence"/>
</dbReference>
<proteinExistence type="predicted"/>
<evidence type="ECO:0000313" key="7">
    <source>
        <dbReference type="Proteomes" id="UP000184161"/>
    </source>
</evidence>
<dbReference type="Proteomes" id="UP000223834">
    <property type="component" value="Unassembled WGS sequence"/>
</dbReference>
<reference evidence="3 8" key="2">
    <citation type="submission" date="2017-09" db="EMBL/GenBank/DDBJ databases">
        <title>Large-scale bioinformatics analysis of Bacillus genomes uncovers conserved roles of natural products in bacterial physiology.</title>
        <authorList>
            <consortium name="Agbiome Team Llc"/>
            <person name="Bleich R.M."/>
            <person name="Kirk G.J."/>
            <person name="Santa Maria K.C."/>
            <person name="Allen S.E."/>
            <person name="Farag S."/>
            <person name="Shank E.A."/>
            <person name="Bowers A."/>
        </authorList>
    </citation>
    <scope>NUCLEOTIDE SEQUENCE [LARGE SCALE GENOMIC DNA]</scope>
    <source>
        <strain evidence="3 8">AFS006334</strain>
    </source>
</reference>
<dbReference type="RefSeq" id="WP_000014538.1">
    <property type="nucleotide sequence ID" value="NZ_AP024504.2"/>
</dbReference>
<reference evidence="1 12" key="4">
    <citation type="submission" date="2019-10" db="EMBL/GenBank/DDBJ databases">
        <title>Bacillus from the desert of Cuatro Cinegas, Coahuila.</title>
        <authorList>
            <person name="Olmedo-Alvarez G."/>
            <person name="Saldana S."/>
            <person name="Barcelo D."/>
        </authorList>
    </citation>
    <scope>NUCLEOTIDE SEQUENCE [LARGE SCALE GENOMIC DNA]</scope>
    <source>
        <strain evidence="1 12">CH417_13T</strain>
    </source>
</reference>
<dbReference type="EMBL" id="NUIQ01000231">
    <property type="protein sequence ID" value="PGO65477.1"/>
    <property type="molecule type" value="Genomic_DNA"/>
</dbReference>
<dbReference type="Proteomes" id="UP000224413">
    <property type="component" value="Unassembled WGS sequence"/>
</dbReference>
<evidence type="ECO:0000313" key="1">
    <source>
        <dbReference type="EMBL" id="KAB2395511.1"/>
    </source>
</evidence>
<evidence type="ECO:0000313" key="12">
    <source>
        <dbReference type="Proteomes" id="UP000475765"/>
    </source>
</evidence>
<dbReference type="EMBL" id="MLYK01000002">
    <property type="protein sequence ID" value="OJS97652.1"/>
    <property type="molecule type" value="Genomic_DNA"/>
</dbReference>
<accession>A0A1J9W3K0</accession>
<sequence length="101" mass="11251">MSGKEVEIIGSNTASAISYAQNIENGMKDSLNQAKDLKAYVTGAKWNGKTRDAFLSYLDLIIQYNSEMVEAFEGHTKALKELDKSIQTYGDRSEVRAIKQL</sequence>
<organism evidence="5 10">
    <name type="scientific">Bacillus cereus</name>
    <dbReference type="NCBI Taxonomy" id="1396"/>
    <lineage>
        <taxon>Bacteria</taxon>
        <taxon>Bacillati</taxon>
        <taxon>Bacillota</taxon>
        <taxon>Bacilli</taxon>
        <taxon>Bacillales</taxon>
        <taxon>Bacillaceae</taxon>
        <taxon>Bacillus</taxon>
        <taxon>Bacillus cereus group</taxon>
    </lineage>
</organism>
<evidence type="ECO:0000313" key="6">
    <source>
        <dbReference type="EMBL" id="PGO65477.1"/>
    </source>
</evidence>
<evidence type="ECO:0000313" key="3">
    <source>
        <dbReference type="EMBL" id="PEQ92425.1"/>
    </source>
</evidence>
<dbReference type="EMBL" id="NUWJ01000125">
    <property type="protein sequence ID" value="PFK17246.1"/>
    <property type="molecule type" value="Genomic_DNA"/>
</dbReference>
<comment type="caution">
    <text evidence="5">The sequence shown here is derived from an EMBL/GenBank/DDBJ whole genome shotgun (WGS) entry which is preliminary data.</text>
</comment>
<dbReference type="InterPro" id="IPR010310">
    <property type="entry name" value="T7SS_ESAT-6-like"/>
</dbReference>
<evidence type="ECO:0000313" key="11">
    <source>
        <dbReference type="Proteomes" id="UP000224413"/>
    </source>
</evidence>